<evidence type="ECO:0000256" key="32">
    <source>
        <dbReference type="ARBA" id="ARBA00025590"/>
    </source>
</evidence>
<evidence type="ECO:0000256" key="12">
    <source>
        <dbReference type="ARBA" id="ARBA00022722"/>
    </source>
</evidence>
<feature type="compositionally biased region" description="Basic and acidic residues" evidence="39">
    <location>
        <begin position="880"/>
        <end position="894"/>
    </location>
</feature>
<dbReference type="Gene3D" id="3.30.70.270">
    <property type="match status" value="2"/>
</dbReference>
<comment type="function">
    <text evidence="2">The aspartyl protease (PR) mediates the proteolytic cleavages of the Gag and Gag-Pol polyproteins after assembly of the VLP.</text>
</comment>
<dbReference type="GO" id="GO:0006508">
    <property type="term" value="P:proteolysis"/>
    <property type="evidence" value="ECO:0007669"/>
    <property type="project" value="UniProtKB-KW"/>
</dbReference>
<dbReference type="GO" id="GO:0008270">
    <property type="term" value="F:zinc ion binding"/>
    <property type="evidence" value="ECO:0007669"/>
    <property type="project" value="UniProtKB-KW"/>
</dbReference>
<keyword evidence="13" id="KW-0479">Metal-binding</keyword>
<comment type="similarity">
    <text evidence="5">Belongs to the beta type-B retroviral polymerase family. HERV class-II K(HML-2) pol subfamily.</text>
</comment>
<evidence type="ECO:0000256" key="9">
    <source>
        <dbReference type="ARBA" id="ARBA00022670"/>
    </source>
</evidence>
<accession>A0AAW0PCQ4</accession>
<evidence type="ECO:0000256" key="19">
    <source>
        <dbReference type="ARBA" id="ARBA00022801"/>
    </source>
</evidence>
<dbReference type="InterPro" id="IPR000477">
    <property type="entry name" value="RT_dom"/>
</dbReference>
<dbReference type="InterPro" id="IPR041588">
    <property type="entry name" value="Integrase_H2C2"/>
</dbReference>
<reference evidence="42" key="1">
    <citation type="submission" date="2024-04" db="EMBL/GenBank/DDBJ databases">
        <title>Salinicola lusitanus LLJ914,a marine bacterium isolated from the Okinawa Trough.</title>
        <authorList>
            <person name="Li J."/>
        </authorList>
    </citation>
    <scope>NUCLEOTIDE SEQUENCE [LARGE SCALE GENOMIC DNA]</scope>
</reference>
<evidence type="ECO:0000256" key="6">
    <source>
        <dbReference type="ARBA" id="ARBA00012180"/>
    </source>
</evidence>
<evidence type="ECO:0000256" key="26">
    <source>
        <dbReference type="ARBA" id="ARBA00022932"/>
    </source>
</evidence>
<proteinExistence type="inferred from homology"/>
<dbReference type="Gene3D" id="3.10.20.370">
    <property type="match status" value="1"/>
</dbReference>
<keyword evidence="8" id="KW-1188">Viral release from host cell</keyword>
<evidence type="ECO:0000256" key="14">
    <source>
        <dbReference type="ARBA" id="ARBA00022741"/>
    </source>
</evidence>
<evidence type="ECO:0000256" key="28">
    <source>
        <dbReference type="ARBA" id="ARBA00023125"/>
    </source>
</evidence>
<evidence type="ECO:0000256" key="39">
    <source>
        <dbReference type="SAM" id="MobiDB-lite"/>
    </source>
</evidence>
<keyword evidence="9" id="KW-0645">Protease</keyword>
<evidence type="ECO:0000256" key="1">
    <source>
        <dbReference type="ARBA" id="ARBA00000077"/>
    </source>
</evidence>
<evidence type="ECO:0000256" key="37">
    <source>
        <dbReference type="ARBA" id="ARBA00063849"/>
    </source>
</evidence>
<comment type="subcellular location">
    <subcellularLocation>
        <location evidence="4">Cytoplasm</location>
    </subcellularLocation>
    <subcellularLocation>
        <location evidence="3">Nucleus</location>
    </subcellularLocation>
</comment>
<keyword evidence="19" id="KW-0378">Hydrolase</keyword>
<evidence type="ECO:0000256" key="15">
    <source>
        <dbReference type="ARBA" id="ARBA00022750"/>
    </source>
</evidence>
<evidence type="ECO:0000256" key="22">
    <source>
        <dbReference type="ARBA" id="ARBA00022842"/>
    </source>
</evidence>
<dbReference type="Pfam" id="PF17921">
    <property type="entry name" value="Integrase_H2C2"/>
    <property type="match status" value="1"/>
</dbReference>
<evidence type="ECO:0000256" key="16">
    <source>
        <dbReference type="ARBA" id="ARBA00022758"/>
    </source>
</evidence>
<dbReference type="CDD" id="cd01647">
    <property type="entry name" value="RT_LTR"/>
    <property type="match status" value="1"/>
</dbReference>
<keyword evidence="28" id="KW-0238">DNA-binding</keyword>
<dbReference type="Gene3D" id="3.10.10.10">
    <property type="entry name" value="HIV Type 1 Reverse Transcriptase, subunit A, domain 1"/>
    <property type="match status" value="1"/>
</dbReference>
<dbReference type="Proteomes" id="UP001460270">
    <property type="component" value="Unassembled WGS sequence"/>
</dbReference>
<evidence type="ECO:0000256" key="23">
    <source>
        <dbReference type="ARBA" id="ARBA00022884"/>
    </source>
</evidence>
<dbReference type="Gene3D" id="1.10.340.70">
    <property type="match status" value="1"/>
</dbReference>
<protein>
    <recommendedName>
        <fullName evidence="34">Gypsy retrotransposon integrase-like protein 1</fullName>
        <ecNumber evidence="6">3.1.26.4</ecNumber>
    </recommendedName>
    <alternativeName>
        <fullName evidence="38">Gag3-Pol3</fullName>
    </alternativeName>
</protein>
<keyword evidence="42" id="KW-1185">Reference proteome</keyword>
<dbReference type="SUPFAM" id="SSF56672">
    <property type="entry name" value="DNA/RNA polymerases"/>
    <property type="match status" value="1"/>
</dbReference>
<evidence type="ECO:0000256" key="2">
    <source>
        <dbReference type="ARBA" id="ARBA00002180"/>
    </source>
</evidence>
<evidence type="ECO:0000256" key="34">
    <source>
        <dbReference type="ARBA" id="ARBA00039658"/>
    </source>
</evidence>
<comment type="catalytic activity">
    <reaction evidence="1">
        <text>Endonucleolytic cleavage to 5'-phosphomonoester.</text>
        <dbReference type="EC" id="3.1.26.4"/>
    </reaction>
</comment>
<dbReference type="PANTHER" id="PTHR37984:SF5">
    <property type="entry name" value="PROTEIN NYNRIN-LIKE"/>
    <property type="match status" value="1"/>
</dbReference>
<evidence type="ECO:0000256" key="17">
    <source>
        <dbReference type="ARBA" id="ARBA00022759"/>
    </source>
</evidence>
<comment type="function">
    <text evidence="35">Nucleocapsid protein p11 (NC) forms the nucleocore that coats the retro-elements dimeric RNA. Binds these RNAs through its zinc fingers. Promotes primer tRNA(i)-Met annealing to the multipartite primer-binding site (PBS), dimerization of Ty3 RNA and initiation of reverse transcription.</text>
</comment>
<evidence type="ECO:0000256" key="11">
    <source>
        <dbReference type="ARBA" id="ARBA00022695"/>
    </source>
</evidence>
<dbReference type="PANTHER" id="PTHR37984">
    <property type="entry name" value="PROTEIN CBG26694"/>
    <property type="match status" value="1"/>
</dbReference>
<evidence type="ECO:0000256" key="33">
    <source>
        <dbReference type="ARBA" id="ARBA00025615"/>
    </source>
</evidence>
<sequence>MLWPSRALEGGESVEVARALVTVGRGRIPVRVRNVRPYALTLSRFQRLATVSAINPDSVRNGKELSMAEVGPGVIEVGLVDAVQEPPELGETTAGLSFPEGDGLTEDEQRRLNQLLHRWRNVFSMHEEDYGRTGAVKHQIPTGDANPIRERFRPVPPTLYKEIRSLLKDMLDGGVVRESCSPGQPPLSLFRKEWRLAFCVDYRKLNSVTHKDAYPLPRIEDSLTSLTKAEWYSTLDLASGYWQVEVEERDREKTAFTTPFGLFEFERMPFGLCNAPATFQRLMQRCLGEQLAESAMVYLDDVIVYSASFTDHLHHLETIFQSLYHYGLKLQPEKCQFLKRQVKFLGHVVCSQGISPDPDKVAAVSDWKPPTTVRQVRSFLGFVGYYRRFIKDFSKIAKPLNGLLIGTGRSRGRRSPPIEWTEQCEAAFQRLKHELLQAPILAYANYNLPFVLYTDASNSGLGAVLAQEQDGVERVIAYASRSLHPAERNDANYSSFKLELLAMKWAVVEKFKDYLWGMKFSVVTDNNPLVHLQTAKLGAVEQRWVAQLANFDYTIRYRPGRENTNADVLSRLPVLPDQASRGREQLVGAVGATAPLPDPPSSRGWDVDRWRSLQAEDPDLCKIKKHLEQGMLPNATERQSLMPPAKTLLRHWKKLELRSGVVCRTVQDPQTLETLHQIVVPISQAQLLWTAYHERMGHPGLEKSLALLRRNFYWPQMEELVNTWLSACPRCLLHKPGPQGYTPAYLMFGRHMRTPVDLLVGGLGSDTSMDTAEWVAKHHAQLTYAYQRTADCLYRAGQKNKRLYDRTAKEAPLLPGERVLVQDHRRRQAGKLGDRWESRLYVVISRLHPESPNYKIRPEGKDGPVRVVHRNHLRPCPHLRLSEPDLGSHNESRPSEPMWGLVVPVGGGDREELAPPPEPRRSQRANMGPGPRPDPRLGARLESALGERAWRARLESALGERAWRARLESALGECTDRSSDPGRPAPAVLTLSF</sequence>
<evidence type="ECO:0000256" key="27">
    <source>
        <dbReference type="ARBA" id="ARBA00023113"/>
    </source>
</evidence>
<dbReference type="GO" id="GO:0005634">
    <property type="term" value="C:nucleus"/>
    <property type="evidence" value="ECO:0007669"/>
    <property type="project" value="UniProtKB-SubCell"/>
</dbReference>
<evidence type="ECO:0000256" key="18">
    <source>
        <dbReference type="ARBA" id="ARBA00022771"/>
    </source>
</evidence>
<feature type="compositionally biased region" description="Basic and acidic residues" evidence="39">
    <location>
        <begin position="908"/>
        <end position="921"/>
    </location>
</feature>
<dbReference type="EC" id="3.1.26.4" evidence="6"/>
<evidence type="ECO:0000256" key="8">
    <source>
        <dbReference type="ARBA" id="ARBA00022612"/>
    </source>
</evidence>
<evidence type="ECO:0000256" key="24">
    <source>
        <dbReference type="ARBA" id="ARBA00022908"/>
    </source>
</evidence>
<dbReference type="PROSITE" id="PS50878">
    <property type="entry name" value="RT_POL"/>
    <property type="match status" value="1"/>
</dbReference>
<evidence type="ECO:0000256" key="10">
    <source>
        <dbReference type="ARBA" id="ARBA00022679"/>
    </source>
</evidence>
<dbReference type="FunFam" id="1.10.340.70:FF:000001">
    <property type="entry name" value="Retrovirus-related Pol polyprotein from transposon gypsy-like Protein"/>
    <property type="match status" value="1"/>
</dbReference>
<dbReference type="InterPro" id="IPR050951">
    <property type="entry name" value="Retrovirus_Pol_polyprotein"/>
</dbReference>
<evidence type="ECO:0000313" key="41">
    <source>
        <dbReference type="EMBL" id="KAK7925039.1"/>
    </source>
</evidence>
<dbReference type="GO" id="GO:0004190">
    <property type="term" value="F:aspartic-type endopeptidase activity"/>
    <property type="evidence" value="ECO:0007669"/>
    <property type="project" value="UniProtKB-KW"/>
</dbReference>
<keyword evidence="25" id="KW-0695">RNA-directed DNA polymerase</keyword>
<evidence type="ECO:0000256" key="36">
    <source>
        <dbReference type="ARBA" id="ARBA00055383"/>
    </source>
</evidence>
<comment type="subunit">
    <text evidence="37">The protease is a homodimer, whose active site consists of two apposed aspartic acid residues.</text>
</comment>
<evidence type="ECO:0000259" key="40">
    <source>
        <dbReference type="PROSITE" id="PS50878"/>
    </source>
</evidence>
<keyword evidence="16" id="KW-0688">Ribosomal frameshifting</keyword>
<evidence type="ECO:0000256" key="35">
    <source>
        <dbReference type="ARBA" id="ARBA00055265"/>
    </source>
</evidence>
<dbReference type="FunFam" id="3.10.20.370:FF:000001">
    <property type="entry name" value="Retrovirus-related Pol polyprotein from transposon 17.6-like protein"/>
    <property type="match status" value="1"/>
</dbReference>
<evidence type="ECO:0000256" key="25">
    <source>
        <dbReference type="ARBA" id="ARBA00022918"/>
    </source>
</evidence>
<organism evidence="41 42">
    <name type="scientific">Mugilogobius chulae</name>
    <name type="common">yellowstripe goby</name>
    <dbReference type="NCBI Taxonomy" id="88201"/>
    <lineage>
        <taxon>Eukaryota</taxon>
        <taxon>Metazoa</taxon>
        <taxon>Chordata</taxon>
        <taxon>Craniata</taxon>
        <taxon>Vertebrata</taxon>
        <taxon>Euteleostomi</taxon>
        <taxon>Actinopterygii</taxon>
        <taxon>Neopterygii</taxon>
        <taxon>Teleostei</taxon>
        <taxon>Neoteleostei</taxon>
        <taxon>Acanthomorphata</taxon>
        <taxon>Gobiaria</taxon>
        <taxon>Gobiiformes</taxon>
        <taxon>Gobioidei</taxon>
        <taxon>Gobiidae</taxon>
        <taxon>Gobionellinae</taxon>
        <taxon>Mugilogobius</taxon>
    </lineage>
</organism>
<evidence type="ECO:0000256" key="7">
    <source>
        <dbReference type="ARBA" id="ARBA00022490"/>
    </source>
</evidence>
<dbReference type="GO" id="GO:0003723">
    <property type="term" value="F:RNA binding"/>
    <property type="evidence" value="ECO:0007669"/>
    <property type="project" value="UniProtKB-KW"/>
</dbReference>
<evidence type="ECO:0000256" key="38">
    <source>
        <dbReference type="ARBA" id="ARBA00082890"/>
    </source>
</evidence>
<keyword evidence="21" id="KW-0067">ATP-binding</keyword>
<keyword evidence="23" id="KW-0694">RNA-binding</keyword>
<name>A0AAW0PCQ4_9GOBI</name>
<evidence type="ECO:0000256" key="29">
    <source>
        <dbReference type="ARBA" id="ARBA00023172"/>
    </source>
</evidence>
<keyword evidence="22" id="KW-0460">Magnesium</keyword>
<comment type="caution">
    <text evidence="41">The sequence shown here is derived from an EMBL/GenBank/DDBJ whole genome shotgun (WGS) entry which is preliminary data.</text>
</comment>
<dbReference type="FunFam" id="3.30.70.270:FF:000026">
    <property type="entry name" value="Transposon Ty3-G Gag-Pol polyprotein"/>
    <property type="match status" value="1"/>
</dbReference>
<dbReference type="GO" id="GO:0015074">
    <property type="term" value="P:DNA integration"/>
    <property type="evidence" value="ECO:0007669"/>
    <property type="project" value="UniProtKB-KW"/>
</dbReference>
<dbReference type="GO" id="GO:0005737">
    <property type="term" value="C:cytoplasm"/>
    <property type="evidence" value="ECO:0007669"/>
    <property type="project" value="UniProtKB-SubCell"/>
</dbReference>
<dbReference type="Pfam" id="PF17919">
    <property type="entry name" value="RT_RNaseH_2"/>
    <property type="match status" value="1"/>
</dbReference>
<keyword evidence="29" id="KW-0233">DNA recombination</keyword>
<dbReference type="GO" id="GO:0075523">
    <property type="term" value="P:viral translational frameshifting"/>
    <property type="evidence" value="ECO:0007669"/>
    <property type="project" value="UniProtKB-KW"/>
</dbReference>
<dbReference type="GO" id="GO:0003677">
    <property type="term" value="F:DNA binding"/>
    <property type="evidence" value="ECO:0007669"/>
    <property type="project" value="UniProtKB-KW"/>
</dbReference>
<dbReference type="CDD" id="cd09274">
    <property type="entry name" value="RNase_HI_RT_Ty3"/>
    <property type="match status" value="1"/>
</dbReference>
<dbReference type="GO" id="GO:0003964">
    <property type="term" value="F:RNA-directed DNA polymerase activity"/>
    <property type="evidence" value="ECO:0007669"/>
    <property type="project" value="UniProtKB-KW"/>
</dbReference>
<keyword evidence="30" id="KW-0539">Nucleus</keyword>
<feature type="domain" description="Reverse transcriptase" evidence="40">
    <location>
        <begin position="147"/>
        <end position="349"/>
    </location>
</feature>
<keyword evidence="12" id="KW-0540">Nuclease</keyword>
<keyword evidence="26" id="KW-0239">DNA-directed DNA polymerase</keyword>
<dbReference type="GO" id="GO:0003887">
    <property type="term" value="F:DNA-directed DNA polymerase activity"/>
    <property type="evidence" value="ECO:0007669"/>
    <property type="project" value="UniProtKB-KW"/>
</dbReference>
<keyword evidence="18" id="KW-0863">Zinc-finger</keyword>
<keyword evidence="14" id="KW-0547">Nucleotide-binding</keyword>
<dbReference type="InterPro" id="IPR041577">
    <property type="entry name" value="RT_RNaseH_2"/>
</dbReference>
<keyword evidence="27" id="KW-0917">Virion maturation</keyword>
<evidence type="ECO:0000256" key="5">
    <source>
        <dbReference type="ARBA" id="ARBA00010879"/>
    </source>
</evidence>
<keyword evidence="20" id="KW-0862">Zinc</keyword>
<keyword evidence="11" id="KW-0548">Nucleotidyltransferase</keyword>
<evidence type="ECO:0000256" key="13">
    <source>
        <dbReference type="ARBA" id="ARBA00022723"/>
    </source>
</evidence>
<comment type="function">
    <text evidence="33">Integrase (IN) targets the VLP to the nucleus, where a subparticle preintegration complex (PIC) containing at least integrase and the newly synthesized dsDNA copy of the retrotransposon must transit the nuclear membrane. Once in the nucleus, integrase performs the integration of the dsDNA into the host genome.</text>
</comment>
<comment type="function">
    <text evidence="36">Capsid protein (CA) is the structural component of the virus-like particle (VLP), forming the shell that encapsulates the genomic RNA-nucleocapsid complex.</text>
</comment>
<feature type="region of interest" description="Disordered" evidence="39">
    <location>
        <begin position="876"/>
        <end position="938"/>
    </location>
</feature>
<dbReference type="GO" id="GO:0005524">
    <property type="term" value="F:ATP binding"/>
    <property type="evidence" value="ECO:0007669"/>
    <property type="project" value="UniProtKB-KW"/>
</dbReference>
<gene>
    <name evidence="41" type="ORF">WMY93_007349</name>
</gene>
<keyword evidence="24" id="KW-0229">DNA integration</keyword>
<dbReference type="FunFam" id="3.10.10.10:FF:000007">
    <property type="entry name" value="Retrovirus-related Pol polyprotein from transposon 17.6-like Protein"/>
    <property type="match status" value="1"/>
</dbReference>
<evidence type="ECO:0000256" key="30">
    <source>
        <dbReference type="ARBA" id="ARBA00023242"/>
    </source>
</evidence>
<feature type="region of interest" description="Disordered" evidence="39">
    <location>
        <begin position="972"/>
        <end position="993"/>
    </location>
</feature>
<dbReference type="AlphaFoldDB" id="A0AAW0PCQ4"/>
<evidence type="ECO:0000313" key="42">
    <source>
        <dbReference type="Proteomes" id="UP001460270"/>
    </source>
</evidence>
<dbReference type="EMBL" id="JBBPFD010000005">
    <property type="protein sequence ID" value="KAK7925039.1"/>
    <property type="molecule type" value="Genomic_DNA"/>
</dbReference>
<keyword evidence="31" id="KW-0511">Multifunctional enzyme</keyword>
<keyword evidence="15" id="KW-0064">Aspartyl protease</keyword>
<evidence type="ECO:0000256" key="31">
    <source>
        <dbReference type="ARBA" id="ARBA00023268"/>
    </source>
</evidence>
<dbReference type="InterPro" id="IPR043128">
    <property type="entry name" value="Rev_trsase/Diguanyl_cyclase"/>
</dbReference>
<keyword evidence="17" id="KW-0255">Endonuclease</keyword>
<evidence type="ECO:0000256" key="21">
    <source>
        <dbReference type="ARBA" id="ARBA00022840"/>
    </source>
</evidence>
<keyword evidence="7" id="KW-0963">Cytoplasm</keyword>
<dbReference type="GO" id="GO:0004523">
    <property type="term" value="F:RNA-DNA hybrid ribonuclease activity"/>
    <property type="evidence" value="ECO:0007669"/>
    <property type="project" value="UniProtKB-EC"/>
</dbReference>
<dbReference type="GO" id="GO:0006310">
    <property type="term" value="P:DNA recombination"/>
    <property type="evidence" value="ECO:0007669"/>
    <property type="project" value="UniProtKB-KW"/>
</dbReference>
<keyword evidence="10" id="KW-0808">Transferase</keyword>
<evidence type="ECO:0000256" key="20">
    <source>
        <dbReference type="ARBA" id="ARBA00022833"/>
    </source>
</evidence>
<evidence type="ECO:0000256" key="4">
    <source>
        <dbReference type="ARBA" id="ARBA00004496"/>
    </source>
</evidence>
<comment type="function">
    <text evidence="32">Reverse transcriptase/ribonuclease H (RT) is a multifunctional enzyme that catalyzes the conversion of the retro-elements RNA genome into dsDNA within the VLP. The enzyme displays a DNA polymerase activity that can copy either DNA or RNA templates, and a ribonuclease H (RNase H) activity that cleaves the RNA strand of RNA-DNA heteroduplexes during plus-strand synthesis and hydrolyzes RNA primers. The conversion leads to a linear dsDNA copy of the retrotransposon that includes long terminal repeats (LTRs) at both ends.</text>
</comment>
<evidence type="ECO:0000256" key="3">
    <source>
        <dbReference type="ARBA" id="ARBA00004123"/>
    </source>
</evidence>
<dbReference type="Pfam" id="PF00078">
    <property type="entry name" value="RVT_1"/>
    <property type="match status" value="1"/>
</dbReference>
<dbReference type="InterPro" id="IPR043502">
    <property type="entry name" value="DNA/RNA_pol_sf"/>
</dbReference>